<evidence type="ECO:0000256" key="2">
    <source>
        <dbReference type="ARBA" id="ARBA00013064"/>
    </source>
</evidence>
<dbReference type="GO" id="GO:0004725">
    <property type="term" value="F:protein tyrosine phosphatase activity"/>
    <property type="evidence" value="ECO:0007669"/>
    <property type="project" value="UniProtKB-EC"/>
</dbReference>
<keyword evidence="4" id="KW-0904">Protein phosphatase</keyword>
<dbReference type="InterPro" id="IPR016667">
    <property type="entry name" value="Caps_polysacc_synth_CpsB/CapC"/>
</dbReference>
<sequence>MRGLFDIHCHIIPGVDDGASDTKEALAMLRAEYEQGVRTIIATPHFRRGMFETPREEIIRQFELLKREAMKDRLGIELYLGCEYHANMEILKYLRNGMASTMAGSRFVLTEFSGRDDKSYIRGRLAALTACGCRPIIAHLERYDCLRKDISFIEELVEMGSYVQINAGSIIGESGFFMKSFCKKLLKADLVHFVGTDAHNMKYRPPKIKEAYSYISKKMGQDRADTIFITNPQRMIK</sequence>
<evidence type="ECO:0000256" key="1">
    <source>
        <dbReference type="ARBA" id="ARBA00005750"/>
    </source>
</evidence>
<dbReference type="SUPFAM" id="SSF51556">
    <property type="entry name" value="Metallo-dependent hydrolases"/>
    <property type="match status" value="1"/>
</dbReference>
<reference evidence="6" key="1">
    <citation type="journal article" date="2021" name="PeerJ">
        <title>Extensive microbial diversity within the chicken gut microbiome revealed by metagenomics and culture.</title>
        <authorList>
            <person name="Gilroy R."/>
            <person name="Ravi A."/>
            <person name="Getino M."/>
            <person name="Pursley I."/>
            <person name="Horton D.L."/>
            <person name="Alikhan N.F."/>
            <person name="Baker D."/>
            <person name="Gharbi K."/>
            <person name="Hall N."/>
            <person name="Watson M."/>
            <person name="Adriaenssens E.M."/>
            <person name="Foster-Nyarko E."/>
            <person name="Jarju S."/>
            <person name="Secka A."/>
            <person name="Antonio M."/>
            <person name="Oren A."/>
            <person name="Chaudhuri R.R."/>
            <person name="La Ragione R."/>
            <person name="Hildebrand F."/>
            <person name="Pallen M.J."/>
        </authorList>
    </citation>
    <scope>NUCLEOTIDE SEQUENCE</scope>
    <source>
        <strain evidence="6">14324</strain>
    </source>
</reference>
<protein>
    <recommendedName>
        <fullName evidence="2">protein-tyrosine-phosphatase</fullName>
        <ecNumber evidence="2">3.1.3.48</ecNumber>
    </recommendedName>
</protein>
<dbReference type="AlphaFoldDB" id="A0A9D2DUS2"/>
<accession>A0A9D2DUS2</accession>
<evidence type="ECO:0000256" key="3">
    <source>
        <dbReference type="ARBA" id="ARBA00022801"/>
    </source>
</evidence>
<dbReference type="GO" id="GO:0030145">
    <property type="term" value="F:manganese ion binding"/>
    <property type="evidence" value="ECO:0007669"/>
    <property type="project" value="InterPro"/>
</dbReference>
<evidence type="ECO:0000313" key="7">
    <source>
        <dbReference type="Proteomes" id="UP000824041"/>
    </source>
</evidence>
<name>A0A9D2DUS2_9FIRM</name>
<comment type="similarity">
    <text evidence="1">Belongs to the metallo-dependent hydrolases superfamily. CpsB/CapC family.</text>
</comment>
<comment type="catalytic activity">
    <reaction evidence="5">
        <text>O-phospho-L-tyrosyl-[protein] + H2O = L-tyrosyl-[protein] + phosphate</text>
        <dbReference type="Rhea" id="RHEA:10684"/>
        <dbReference type="Rhea" id="RHEA-COMP:10136"/>
        <dbReference type="Rhea" id="RHEA-COMP:20101"/>
        <dbReference type="ChEBI" id="CHEBI:15377"/>
        <dbReference type="ChEBI" id="CHEBI:43474"/>
        <dbReference type="ChEBI" id="CHEBI:46858"/>
        <dbReference type="ChEBI" id="CHEBI:61978"/>
        <dbReference type="EC" id="3.1.3.48"/>
    </reaction>
</comment>
<dbReference type="Proteomes" id="UP000824041">
    <property type="component" value="Unassembled WGS sequence"/>
</dbReference>
<dbReference type="EC" id="3.1.3.48" evidence="2"/>
<evidence type="ECO:0000256" key="5">
    <source>
        <dbReference type="ARBA" id="ARBA00051722"/>
    </source>
</evidence>
<dbReference type="Gene3D" id="3.20.20.140">
    <property type="entry name" value="Metal-dependent hydrolases"/>
    <property type="match status" value="1"/>
</dbReference>
<gene>
    <name evidence="6" type="ORF">IAA21_11855</name>
</gene>
<dbReference type="PANTHER" id="PTHR39181">
    <property type="entry name" value="TYROSINE-PROTEIN PHOSPHATASE YWQE"/>
    <property type="match status" value="1"/>
</dbReference>
<dbReference type="PIRSF" id="PIRSF016557">
    <property type="entry name" value="Caps_synth_CpsB"/>
    <property type="match status" value="1"/>
</dbReference>
<evidence type="ECO:0000256" key="4">
    <source>
        <dbReference type="ARBA" id="ARBA00022912"/>
    </source>
</evidence>
<dbReference type="PANTHER" id="PTHR39181:SF1">
    <property type="entry name" value="TYROSINE-PROTEIN PHOSPHATASE YWQE"/>
    <property type="match status" value="1"/>
</dbReference>
<dbReference type="EMBL" id="DXBU01000156">
    <property type="protein sequence ID" value="HIZ23468.1"/>
    <property type="molecule type" value="Genomic_DNA"/>
</dbReference>
<reference evidence="6" key="2">
    <citation type="submission" date="2021-04" db="EMBL/GenBank/DDBJ databases">
        <authorList>
            <person name="Gilroy R."/>
        </authorList>
    </citation>
    <scope>NUCLEOTIDE SEQUENCE</scope>
    <source>
        <strain evidence="6">14324</strain>
    </source>
</reference>
<dbReference type="Pfam" id="PF19567">
    <property type="entry name" value="CpsB_CapC"/>
    <property type="match status" value="1"/>
</dbReference>
<keyword evidence="3" id="KW-0378">Hydrolase</keyword>
<comment type="caution">
    <text evidence="6">The sequence shown here is derived from an EMBL/GenBank/DDBJ whole genome shotgun (WGS) entry which is preliminary data.</text>
</comment>
<proteinExistence type="inferred from homology"/>
<dbReference type="InterPro" id="IPR032466">
    <property type="entry name" value="Metal_Hydrolase"/>
</dbReference>
<organism evidence="6 7">
    <name type="scientific">Candidatus Blautia faecigallinarum</name>
    <dbReference type="NCBI Taxonomy" id="2838488"/>
    <lineage>
        <taxon>Bacteria</taxon>
        <taxon>Bacillati</taxon>
        <taxon>Bacillota</taxon>
        <taxon>Clostridia</taxon>
        <taxon>Lachnospirales</taxon>
        <taxon>Lachnospiraceae</taxon>
        <taxon>Blautia</taxon>
    </lineage>
</organism>
<evidence type="ECO:0000313" key="6">
    <source>
        <dbReference type="EMBL" id="HIZ23468.1"/>
    </source>
</evidence>